<gene>
    <name evidence="2" type="ORF">SKAU_G00089920</name>
</gene>
<dbReference type="EMBL" id="JAINUF010000003">
    <property type="protein sequence ID" value="KAJ8368964.1"/>
    <property type="molecule type" value="Genomic_DNA"/>
</dbReference>
<evidence type="ECO:0000259" key="1">
    <source>
        <dbReference type="PROSITE" id="PS50041"/>
    </source>
</evidence>
<dbReference type="InterPro" id="IPR016187">
    <property type="entry name" value="CTDL_fold"/>
</dbReference>
<evidence type="ECO:0000313" key="3">
    <source>
        <dbReference type="Proteomes" id="UP001152622"/>
    </source>
</evidence>
<organism evidence="2 3">
    <name type="scientific">Synaphobranchus kaupii</name>
    <name type="common">Kaup's arrowtooth eel</name>
    <dbReference type="NCBI Taxonomy" id="118154"/>
    <lineage>
        <taxon>Eukaryota</taxon>
        <taxon>Metazoa</taxon>
        <taxon>Chordata</taxon>
        <taxon>Craniata</taxon>
        <taxon>Vertebrata</taxon>
        <taxon>Euteleostomi</taxon>
        <taxon>Actinopterygii</taxon>
        <taxon>Neopterygii</taxon>
        <taxon>Teleostei</taxon>
        <taxon>Anguilliformes</taxon>
        <taxon>Synaphobranchidae</taxon>
        <taxon>Synaphobranchus</taxon>
    </lineage>
</organism>
<dbReference type="Gene3D" id="3.10.100.10">
    <property type="entry name" value="Mannose-Binding Protein A, subunit A"/>
    <property type="match status" value="1"/>
</dbReference>
<dbReference type="OrthoDB" id="8950604at2759"/>
<dbReference type="AlphaFoldDB" id="A0A9Q1FW64"/>
<keyword evidence="3" id="KW-1185">Reference proteome</keyword>
<evidence type="ECO:0000313" key="2">
    <source>
        <dbReference type="EMBL" id="KAJ8368964.1"/>
    </source>
</evidence>
<sequence>MSSRSDCIKRGADLVIVENEEEQEFIAKNNKKEDHCWIGLSDLETEGTWIWVDGSPLQTGFWGSGEPDDHYWINNKKYEKSDCVPDYDW</sequence>
<dbReference type="Proteomes" id="UP001152622">
    <property type="component" value="Chromosome 3"/>
</dbReference>
<proteinExistence type="predicted"/>
<dbReference type="InterPro" id="IPR050111">
    <property type="entry name" value="C-type_lectin/snaclec_domain"/>
</dbReference>
<name>A0A9Q1FW64_SYNKA</name>
<comment type="caution">
    <text evidence="2">The sequence shown here is derived from an EMBL/GenBank/DDBJ whole genome shotgun (WGS) entry which is preliminary data.</text>
</comment>
<accession>A0A9Q1FW64</accession>
<dbReference type="InterPro" id="IPR001304">
    <property type="entry name" value="C-type_lectin-like"/>
</dbReference>
<dbReference type="SUPFAM" id="SSF56436">
    <property type="entry name" value="C-type lectin-like"/>
    <property type="match status" value="1"/>
</dbReference>
<feature type="domain" description="C-type lectin" evidence="1">
    <location>
        <begin position="1"/>
        <end position="89"/>
    </location>
</feature>
<dbReference type="PROSITE" id="PS50041">
    <property type="entry name" value="C_TYPE_LECTIN_2"/>
    <property type="match status" value="1"/>
</dbReference>
<dbReference type="InterPro" id="IPR016186">
    <property type="entry name" value="C-type_lectin-like/link_sf"/>
</dbReference>
<dbReference type="PANTHER" id="PTHR22803">
    <property type="entry name" value="MANNOSE, PHOSPHOLIPASE, LECTIN RECEPTOR RELATED"/>
    <property type="match status" value="1"/>
</dbReference>
<reference evidence="2" key="1">
    <citation type="journal article" date="2023" name="Science">
        <title>Genome structures resolve the early diversification of teleost fishes.</title>
        <authorList>
            <person name="Parey E."/>
            <person name="Louis A."/>
            <person name="Montfort J."/>
            <person name="Bouchez O."/>
            <person name="Roques C."/>
            <person name="Iampietro C."/>
            <person name="Lluch J."/>
            <person name="Castinel A."/>
            <person name="Donnadieu C."/>
            <person name="Desvignes T."/>
            <person name="Floi Bucao C."/>
            <person name="Jouanno E."/>
            <person name="Wen M."/>
            <person name="Mejri S."/>
            <person name="Dirks R."/>
            <person name="Jansen H."/>
            <person name="Henkel C."/>
            <person name="Chen W.J."/>
            <person name="Zahm M."/>
            <person name="Cabau C."/>
            <person name="Klopp C."/>
            <person name="Thompson A.W."/>
            <person name="Robinson-Rechavi M."/>
            <person name="Braasch I."/>
            <person name="Lecointre G."/>
            <person name="Bobe J."/>
            <person name="Postlethwait J.H."/>
            <person name="Berthelot C."/>
            <person name="Roest Crollius H."/>
            <person name="Guiguen Y."/>
        </authorList>
    </citation>
    <scope>NUCLEOTIDE SEQUENCE</scope>
    <source>
        <strain evidence="2">WJC10195</strain>
    </source>
</reference>
<protein>
    <recommendedName>
        <fullName evidence="1">C-type lectin domain-containing protein</fullName>
    </recommendedName>
</protein>
<dbReference type="Pfam" id="PF00059">
    <property type="entry name" value="Lectin_C"/>
    <property type="match status" value="1"/>
</dbReference>